<dbReference type="EMBL" id="RWJN01000517">
    <property type="protein sequence ID" value="TCD61003.1"/>
    <property type="molecule type" value="Genomic_DNA"/>
</dbReference>
<reference evidence="2 3" key="1">
    <citation type="submission" date="2018-11" db="EMBL/GenBank/DDBJ databases">
        <title>Genome assembly of Steccherinum ochraceum LE-BIN_3174, the white-rot fungus of the Steccherinaceae family (The Residual Polyporoid clade, Polyporales, Basidiomycota).</title>
        <authorList>
            <person name="Fedorova T.V."/>
            <person name="Glazunova O.A."/>
            <person name="Landesman E.O."/>
            <person name="Moiseenko K.V."/>
            <person name="Psurtseva N.V."/>
            <person name="Savinova O.S."/>
            <person name="Shakhova N.V."/>
            <person name="Tyazhelova T.V."/>
            <person name="Vasina D.V."/>
        </authorList>
    </citation>
    <scope>NUCLEOTIDE SEQUENCE [LARGE SCALE GENOMIC DNA]</scope>
    <source>
        <strain evidence="2 3">LE-BIN_3174</strain>
    </source>
</reference>
<evidence type="ECO:0000256" key="1">
    <source>
        <dbReference type="SAM" id="MobiDB-lite"/>
    </source>
</evidence>
<accession>A0A4R0R4M3</accession>
<dbReference type="InterPro" id="IPR036322">
    <property type="entry name" value="WD40_repeat_dom_sf"/>
</dbReference>
<dbReference type="AlphaFoldDB" id="A0A4R0R4M3"/>
<feature type="compositionally biased region" description="Basic and acidic residues" evidence="1">
    <location>
        <begin position="659"/>
        <end position="668"/>
    </location>
</feature>
<evidence type="ECO:0000313" key="2">
    <source>
        <dbReference type="EMBL" id="TCD61003.1"/>
    </source>
</evidence>
<gene>
    <name evidence="2" type="ORF">EIP91_009173</name>
</gene>
<name>A0A4R0R4M3_9APHY</name>
<evidence type="ECO:0000313" key="3">
    <source>
        <dbReference type="Proteomes" id="UP000292702"/>
    </source>
</evidence>
<comment type="caution">
    <text evidence="2">The sequence shown here is derived from an EMBL/GenBank/DDBJ whole genome shotgun (WGS) entry which is preliminary data.</text>
</comment>
<dbReference type="OrthoDB" id="3238562at2759"/>
<dbReference type="Proteomes" id="UP000292702">
    <property type="component" value="Unassembled WGS sequence"/>
</dbReference>
<feature type="region of interest" description="Disordered" evidence="1">
    <location>
        <begin position="659"/>
        <end position="705"/>
    </location>
</feature>
<sequence>MPEAQYELSKTFENIKDCVLSLSFSAFGSFICASGFNGVSCWNLASMAPIHLPSDLSVDEISRVYPICAWLYFVKTSQHVLLLGTYDGSVVAWDLVSTDGTESLQRRRQPAPDVPEANASNAVTSMSVGAVEVPDGRRGRIAACFFNKSICVWTMTADGGFQTLWRLDTLQFTPVTVAYREPRRLWVFALTGGEICVFHSEKGTVVESKTNGPEVMKHVTLDSESDVFAICAARNTQLFNLDSLTFIRQLEDPVPPTVLYPKQVAFTEECTKVVAGTDRGVALVFDCATGVLVQTLPAPSCKLVQTVAACAVGDLDVVAVAGSTQTQPSALLIWHKARETTPEPQDTPVTPDVFVLRIPRAVGRYLFWSSALALAVLAAVLAVPYERINISEVGPRIHEWLEHLGLPGEVPHTANRDLSHDLPNEADLHTSPIFPGPRETPIDSAERLSVAQGLRNTGPAHPVHDRAVFNRPVRDNAPPAHVVHAKANLHTSPIFSGPRETPFDNVERLSVALGLRNTGPAHPVHDRAVFNRPVRDNAPPAHVVHPDALPDRQVYDRAAPVRPARPPYDNTVSNHPNYDHTVSIRPARTVHDNTIPDQRIHDNAAPDAPNAPVGPAHRSIYDTPMHDNAIPAHPVHPALNDFGHDDDVPVYPVENVIRRSSVEHESQRAVDSPVNDESSIPHSLAEHSQEDDPLGKLPAGPPVIL</sequence>
<dbReference type="InterPro" id="IPR015943">
    <property type="entry name" value="WD40/YVTN_repeat-like_dom_sf"/>
</dbReference>
<feature type="compositionally biased region" description="Basic and acidic residues" evidence="1">
    <location>
        <begin position="684"/>
        <end position="694"/>
    </location>
</feature>
<feature type="region of interest" description="Disordered" evidence="1">
    <location>
        <begin position="597"/>
        <end position="643"/>
    </location>
</feature>
<organism evidence="2 3">
    <name type="scientific">Steccherinum ochraceum</name>
    <dbReference type="NCBI Taxonomy" id="92696"/>
    <lineage>
        <taxon>Eukaryota</taxon>
        <taxon>Fungi</taxon>
        <taxon>Dikarya</taxon>
        <taxon>Basidiomycota</taxon>
        <taxon>Agaricomycotina</taxon>
        <taxon>Agaricomycetes</taxon>
        <taxon>Polyporales</taxon>
        <taxon>Steccherinaceae</taxon>
        <taxon>Steccherinum</taxon>
    </lineage>
</organism>
<dbReference type="Gene3D" id="2.130.10.10">
    <property type="entry name" value="YVTN repeat-like/Quinoprotein amine dehydrogenase"/>
    <property type="match status" value="1"/>
</dbReference>
<proteinExistence type="predicted"/>
<dbReference type="SUPFAM" id="SSF50978">
    <property type="entry name" value="WD40 repeat-like"/>
    <property type="match status" value="1"/>
</dbReference>
<protein>
    <submittedName>
        <fullName evidence="2">Uncharacterized protein</fullName>
    </submittedName>
</protein>
<keyword evidence="3" id="KW-1185">Reference proteome</keyword>